<dbReference type="GO" id="GO:0016491">
    <property type="term" value="F:oxidoreductase activity"/>
    <property type="evidence" value="ECO:0007669"/>
    <property type="project" value="UniProtKB-KW"/>
</dbReference>
<dbReference type="Gene3D" id="3.50.50.60">
    <property type="entry name" value="FAD/NAD(P)-binding domain"/>
    <property type="match status" value="2"/>
</dbReference>
<keyword evidence="3 4" id="KW-0560">Oxidoreductase</keyword>
<accession>A0A2V3DV32</accession>
<feature type="domain" description="Amine oxidase" evidence="6">
    <location>
        <begin position="34"/>
        <end position="529"/>
    </location>
</feature>
<feature type="region of interest" description="Disordered" evidence="5">
    <location>
        <begin position="1"/>
        <end position="22"/>
    </location>
</feature>
<dbReference type="NCBIfam" id="TIGR02734">
    <property type="entry name" value="crtI_fam"/>
    <property type="match status" value="1"/>
</dbReference>
<evidence type="ECO:0000256" key="1">
    <source>
        <dbReference type="ARBA" id="ARBA00004829"/>
    </source>
</evidence>
<dbReference type="Proteomes" id="UP000246303">
    <property type="component" value="Unassembled WGS sequence"/>
</dbReference>
<sequence length="554" mass="59590">MSQNKQGAQHTVKTNKKQTPAAGPQQVVVIGGGFSGLATAGLLAASGHKVTLLEQQKHLGGRAGRLHRDGFSFDTGPSWYLMPEVIEHWFELMGSSTQEALDLVALDPGYRVWFAGESGPVDLSTGENADAVFEGLAPGGGAALSQYREQAKESYNLALQHFLYDDFSSIKSFINPHTLKLLPQLAPLLGTSLEKHVAKRFTDGRLRQILGYPAVFLGSSPQRTPALYHLMSHLDLTQGVGYPMGGFAALVDAMEQICLQAGVEIITEAQVEGIDVATTGKPQVQAVRWINTARSGIKHNVQEADVVVGAADLHHIEADLLQPEFRAHSQASWKRRDPGPSAVLLCLGIKGKIPQLDHHNLFFTKDWEENFARIHQGRDLEPETSVYVCMPSHTDPSVAPAGHENLFVLVPAPALPAWGGGGPDGTGAAQVEEVADAAIDQIASWAGIPDLRERIVVRQSYGPADFLNTVNAWQGGALGLAHTLRQSAFFRPANHNPKVAGLHYAGSSVRPGIGIPMCLISAELVTKRINGIKKPGPLEFGPAIQSAAKRRAER</sequence>
<keyword evidence="2 4" id="KW-0125">Carotenoid biosynthesis</keyword>
<protein>
    <submittedName>
        <fullName evidence="7">Phytoene desaturase</fullName>
    </submittedName>
</protein>
<evidence type="ECO:0000256" key="2">
    <source>
        <dbReference type="ARBA" id="ARBA00022746"/>
    </source>
</evidence>
<evidence type="ECO:0000313" key="8">
    <source>
        <dbReference type="Proteomes" id="UP000246303"/>
    </source>
</evidence>
<feature type="compositionally biased region" description="Polar residues" evidence="5">
    <location>
        <begin position="1"/>
        <end position="12"/>
    </location>
</feature>
<dbReference type="SUPFAM" id="SSF51905">
    <property type="entry name" value="FAD/NAD(P)-binding domain"/>
    <property type="match status" value="1"/>
</dbReference>
<dbReference type="PANTHER" id="PTHR43734:SF1">
    <property type="entry name" value="PHYTOENE DESATURASE"/>
    <property type="match status" value="1"/>
</dbReference>
<dbReference type="InterPro" id="IPR002937">
    <property type="entry name" value="Amino_oxidase"/>
</dbReference>
<evidence type="ECO:0000256" key="3">
    <source>
        <dbReference type="ARBA" id="ARBA00023002"/>
    </source>
</evidence>
<dbReference type="AlphaFoldDB" id="A0A2V3DV32"/>
<dbReference type="RefSeq" id="WP_110107136.1">
    <property type="nucleotide sequence ID" value="NZ_JACBZZ010000001.1"/>
</dbReference>
<organism evidence="7 8">
    <name type="scientific">Arthrobacter psychrochitiniphilus</name>
    <dbReference type="NCBI Taxonomy" id="291045"/>
    <lineage>
        <taxon>Bacteria</taxon>
        <taxon>Bacillati</taxon>
        <taxon>Actinomycetota</taxon>
        <taxon>Actinomycetes</taxon>
        <taxon>Micrococcales</taxon>
        <taxon>Micrococcaceae</taxon>
        <taxon>Arthrobacter</taxon>
    </lineage>
</organism>
<evidence type="ECO:0000256" key="5">
    <source>
        <dbReference type="SAM" id="MobiDB-lite"/>
    </source>
</evidence>
<evidence type="ECO:0000313" key="7">
    <source>
        <dbReference type="EMBL" id="PXA64438.1"/>
    </source>
</evidence>
<keyword evidence="8" id="KW-1185">Reference proteome</keyword>
<comment type="pathway">
    <text evidence="1 4">Carotenoid biosynthesis.</text>
</comment>
<dbReference type="PANTHER" id="PTHR43734">
    <property type="entry name" value="PHYTOENE DESATURASE"/>
    <property type="match status" value="1"/>
</dbReference>
<comment type="caution">
    <text evidence="7">The sequence shown here is derived from an EMBL/GenBank/DDBJ whole genome shotgun (WGS) entry which is preliminary data.</text>
</comment>
<comment type="similarity">
    <text evidence="4">Belongs to the carotenoid/retinoid oxidoreductase family.</text>
</comment>
<evidence type="ECO:0000259" key="6">
    <source>
        <dbReference type="Pfam" id="PF01593"/>
    </source>
</evidence>
<dbReference type="OrthoDB" id="9774675at2"/>
<dbReference type="GO" id="GO:0016117">
    <property type="term" value="P:carotenoid biosynthetic process"/>
    <property type="evidence" value="ECO:0007669"/>
    <property type="project" value="UniProtKB-KW"/>
</dbReference>
<reference evidence="7 8" key="1">
    <citation type="submission" date="2018-05" db="EMBL/GenBank/DDBJ databases">
        <title>Genetic diversity of glacier-inhabiting Cryobacterium bacteria in China and description of Cryobacterium mengkeensis sp. nov. and Arthrobacter glacialis sp. nov.</title>
        <authorList>
            <person name="Liu Q."/>
            <person name="Xin Y.-H."/>
        </authorList>
    </citation>
    <scope>NUCLEOTIDE SEQUENCE [LARGE SCALE GENOMIC DNA]</scope>
    <source>
        <strain evidence="7 8">GP3</strain>
    </source>
</reference>
<dbReference type="InterPro" id="IPR014105">
    <property type="entry name" value="Carotenoid/retinoid_OxRdtase"/>
</dbReference>
<dbReference type="InterPro" id="IPR036188">
    <property type="entry name" value="FAD/NAD-bd_sf"/>
</dbReference>
<proteinExistence type="inferred from homology"/>
<name>A0A2V3DV32_9MICC</name>
<evidence type="ECO:0000256" key="4">
    <source>
        <dbReference type="RuleBase" id="RU362075"/>
    </source>
</evidence>
<dbReference type="Pfam" id="PF01593">
    <property type="entry name" value="Amino_oxidase"/>
    <property type="match status" value="1"/>
</dbReference>
<dbReference type="EMBL" id="QHLZ01000011">
    <property type="protein sequence ID" value="PXA64438.1"/>
    <property type="molecule type" value="Genomic_DNA"/>
</dbReference>
<gene>
    <name evidence="7" type="ORF">CVS29_14935</name>
</gene>